<dbReference type="InterPro" id="IPR037522">
    <property type="entry name" value="HD_GYP_dom"/>
</dbReference>
<dbReference type="InterPro" id="IPR003607">
    <property type="entry name" value="HD/PDEase_dom"/>
</dbReference>
<dbReference type="InterPro" id="IPR052020">
    <property type="entry name" value="Cyclic_di-GMP/3'3'-cGAMP_PDE"/>
</dbReference>
<dbReference type="CDD" id="cd00077">
    <property type="entry name" value="HDc"/>
    <property type="match status" value="1"/>
</dbReference>
<evidence type="ECO:0000259" key="1">
    <source>
        <dbReference type="PROSITE" id="PS51832"/>
    </source>
</evidence>
<name>A0ABT5MJC7_9BURK</name>
<keyword evidence="3" id="KW-1185">Reference proteome</keyword>
<evidence type="ECO:0000313" key="2">
    <source>
        <dbReference type="EMBL" id="MDD0815280.1"/>
    </source>
</evidence>
<gene>
    <name evidence="2" type="ORF">PSQ39_11620</name>
</gene>
<dbReference type="Pfam" id="PF13487">
    <property type="entry name" value="HD_5"/>
    <property type="match status" value="1"/>
</dbReference>
<dbReference type="SMART" id="SM00471">
    <property type="entry name" value="HDc"/>
    <property type="match status" value="1"/>
</dbReference>
<dbReference type="Proteomes" id="UP001528672">
    <property type="component" value="Unassembled WGS sequence"/>
</dbReference>
<feature type="domain" description="HD-GYP" evidence="1">
    <location>
        <begin position="153"/>
        <end position="348"/>
    </location>
</feature>
<dbReference type="Gene3D" id="1.10.3210.10">
    <property type="entry name" value="Hypothetical protein af1432"/>
    <property type="match status" value="1"/>
</dbReference>
<dbReference type="SUPFAM" id="SSF109604">
    <property type="entry name" value="HD-domain/PDEase-like"/>
    <property type="match status" value="1"/>
</dbReference>
<dbReference type="EMBL" id="JAQSIO010000004">
    <property type="protein sequence ID" value="MDD0815280.1"/>
    <property type="molecule type" value="Genomic_DNA"/>
</dbReference>
<dbReference type="PANTHER" id="PTHR45228">
    <property type="entry name" value="CYCLIC DI-GMP PHOSPHODIESTERASE TM_0186-RELATED"/>
    <property type="match status" value="1"/>
</dbReference>
<dbReference type="RefSeq" id="WP_273926962.1">
    <property type="nucleotide sequence ID" value="NZ_JAQSIN010000001.1"/>
</dbReference>
<reference evidence="2 3" key="1">
    <citation type="submission" date="2023-02" db="EMBL/GenBank/DDBJ databases">
        <title>Bacterial whole genome sequence for Curvibacter sp. HBC28.</title>
        <authorList>
            <person name="Le V."/>
            <person name="Ko S.-R."/>
            <person name="Ahn C.-Y."/>
            <person name="Oh H.-M."/>
        </authorList>
    </citation>
    <scope>NUCLEOTIDE SEQUENCE [LARGE SCALE GENOMIC DNA]</scope>
    <source>
        <strain evidence="2 3">HBC28</strain>
    </source>
</reference>
<dbReference type="Pfam" id="PF11871">
    <property type="entry name" value="DUF3391"/>
    <property type="match status" value="1"/>
</dbReference>
<comment type="caution">
    <text evidence="2">The sequence shown here is derived from an EMBL/GenBank/DDBJ whole genome shotgun (WGS) entry which is preliminary data.</text>
</comment>
<dbReference type="PROSITE" id="PS51832">
    <property type="entry name" value="HD_GYP"/>
    <property type="match status" value="1"/>
</dbReference>
<dbReference type="InterPro" id="IPR021812">
    <property type="entry name" value="DUF3391"/>
</dbReference>
<organism evidence="2 3">
    <name type="scientific">Curvibacter microcysteis</name>
    <dbReference type="NCBI Taxonomy" id="3026419"/>
    <lineage>
        <taxon>Bacteria</taxon>
        <taxon>Pseudomonadati</taxon>
        <taxon>Pseudomonadota</taxon>
        <taxon>Betaproteobacteria</taxon>
        <taxon>Burkholderiales</taxon>
        <taxon>Comamonadaceae</taxon>
        <taxon>Curvibacter</taxon>
    </lineage>
</organism>
<proteinExistence type="predicted"/>
<evidence type="ECO:0000313" key="3">
    <source>
        <dbReference type="Proteomes" id="UP001528672"/>
    </source>
</evidence>
<dbReference type="PANTHER" id="PTHR45228:SF4">
    <property type="entry name" value="LIPOPROTEIN"/>
    <property type="match status" value="1"/>
</dbReference>
<protein>
    <submittedName>
        <fullName evidence="2">DUF3391 domain-containing protein</fullName>
    </submittedName>
</protein>
<accession>A0ABT5MJC7</accession>
<sequence length="434" mass="48454">MEASQTKLIDIHQLRKGMFVQLELGWMDHPFPVGSFKISSDEQLQTVRSLGLSQIRYVPSRSDVQVEDLAVADTTVVPPASPDPAVPPTITLSPLELARRKRLADRASQERSLELCERRFFEATRQYRKVGEQVRTSPVQAREQSEDLVNGCVAELLDNGESVIRLLTEVSGDRSATHPINVMIISLLLGRSLGLGEQELKELGLVAMLHDLGKQELPERVRAFDDQFSTAEYRMYQEHVEQSVQVAQRMGLSASVQKGIAQHHEMADGSGFPMRHKVDRLETYGKIVSLVNRYDNLCNPARMAIALTPHEALSVIFAQMKARFDPAVLGAFIRMMGVYPPGSVVQLVNDRFALVVSVNSSRPLRPRILVHDPQVPRSEALILDLEHTPDLGIKRSLKAAQLPKAALDYLSPRQRICYFFERAVEAPVETGVAP</sequence>